<dbReference type="PANTHER" id="PTHR34989:SF1">
    <property type="entry name" value="PROTEIN HDED"/>
    <property type="match status" value="1"/>
</dbReference>
<evidence type="ECO:0000313" key="3">
    <source>
        <dbReference type="Proteomes" id="UP001597267"/>
    </source>
</evidence>
<keyword evidence="1" id="KW-0472">Membrane</keyword>
<dbReference type="Pfam" id="PF03729">
    <property type="entry name" value="DUF308"/>
    <property type="match status" value="2"/>
</dbReference>
<dbReference type="InterPro" id="IPR052712">
    <property type="entry name" value="Acid_resist_chaperone_HdeD"/>
</dbReference>
<feature type="transmembrane region" description="Helical" evidence="1">
    <location>
        <begin position="129"/>
        <end position="145"/>
    </location>
</feature>
<gene>
    <name evidence="2" type="ORF">ACFQ5M_02980</name>
</gene>
<feature type="transmembrane region" description="Helical" evidence="1">
    <location>
        <begin position="70"/>
        <end position="89"/>
    </location>
</feature>
<feature type="transmembrane region" description="Helical" evidence="1">
    <location>
        <begin position="37"/>
        <end position="58"/>
    </location>
</feature>
<dbReference type="PANTHER" id="PTHR34989">
    <property type="entry name" value="PROTEIN HDED"/>
    <property type="match status" value="1"/>
</dbReference>
<dbReference type="EMBL" id="JBHTOP010000004">
    <property type="protein sequence ID" value="MFD1671057.1"/>
    <property type="molecule type" value="Genomic_DNA"/>
</dbReference>
<proteinExistence type="predicted"/>
<evidence type="ECO:0000313" key="2">
    <source>
        <dbReference type="EMBL" id="MFD1671057.1"/>
    </source>
</evidence>
<feature type="transmembrane region" description="Helical" evidence="1">
    <location>
        <begin position="14"/>
        <end position="31"/>
    </location>
</feature>
<protein>
    <submittedName>
        <fullName evidence="2">HdeD family acid-resistance protein</fullName>
    </submittedName>
</protein>
<feature type="transmembrane region" description="Helical" evidence="1">
    <location>
        <begin position="151"/>
        <end position="171"/>
    </location>
</feature>
<keyword evidence="3" id="KW-1185">Reference proteome</keyword>
<feature type="transmembrane region" description="Helical" evidence="1">
    <location>
        <begin position="95"/>
        <end position="117"/>
    </location>
</feature>
<organism evidence="2 3">
    <name type="scientific">Agrilactobacillus yilanensis</name>
    <dbReference type="NCBI Taxonomy" id="2485997"/>
    <lineage>
        <taxon>Bacteria</taxon>
        <taxon>Bacillati</taxon>
        <taxon>Bacillota</taxon>
        <taxon>Bacilli</taxon>
        <taxon>Lactobacillales</taxon>
        <taxon>Lactobacillaceae</taxon>
        <taxon>Agrilactobacillus</taxon>
    </lineage>
</organism>
<sequence>MLILNKFFDQFRKYTWLKSIAFIILGLFSLLQPASMLNIFINVTAGFVAFFGILNLISAFRQRKAYQRSFNLPIGISQLVGAGLILLLSKPILSALPFLLGISLGVSGIAKIVDAFSHRQYINVRPTPFILYGIVMIILGLVLVFNPFNTILLALRIFGAALLFNAIMNIFTARKLKA</sequence>
<reference evidence="3" key="1">
    <citation type="journal article" date="2019" name="Int. J. Syst. Evol. Microbiol.">
        <title>The Global Catalogue of Microorganisms (GCM) 10K type strain sequencing project: providing services to taxonomists for standard genome sequencing and annotation.</title>
        <authorList>
            <consortium name="The Broad Institute Genomics Platform"/>
            <consortium name="The Broad Institute Genome Sequencing Center for Infectious Disease"/>
            <person name="Wu L."/>
            <person name="Ma J."/>
        </authorList>
    </citation>
    <scope>NUCLEOTIDE SEQUENCE [LARGE SCALE GENOMIC DNA]</scope>
    <source>
        <strain evidence="3">CCM 8896</strain>
    </source>
</reference>
<dbReference type="Proteomes" id="UP001597267">
    <property type="component" value="Unassembled WGS sequence"/>
</dbReference>
<evidence type="ECO:0000256" key="1">
    <source>
        <dbReference type="SAM" id="Phobius"/>
    </source>
</evidence>
<accession>A0ABW4J4C3</accession>
<name>A0ABW4J4C3_9LACO</name>
<comment type="caution">
    <text evidence="2">The sequence shown here is derived from an EMBL/GenBank/DDBJ whole genome shotgun (WGS) entry which is preliminary data.</text>
</comment>
<dbReference type="RefSeq" id="WP_376923070.1">
    <property type="nucleotide sequence ID" value="NZ_JBHTOP010000004.1"/>
</dbReference>
<keyword evidence="1" id="KW-1133">Transmembrane helix</keyword>
<dbReference type="InterPro" id="IPR005325">
    <property type="entry name" value="DUF308_memb"/>
</dbReference>
<keyword evidence="1" id="KW-0812">Transmembrane</keyword>